<feature type="compositionally biased region" description="Basic and acidic residues" evidence="2">
    <location>
        <begin position="201"/>
        <end position="211"/>
    </location>
</feature>
<dbReference type="AlphaFoldDB" id="A0A484M1X0"/>
<dbReference type="PROSITE" id="PS50158">
    <property type="entry name" value="ZF_CCHC"/>
    <property type="match status" value="1"/>
</dbReference>
<dbReference type="GO" id="GO:0008270">
    <property type="term" value="F:zinc ion binding"/>
    <property type="evidence" value="ECO:0007669"/>
    <property type="project" value="UniProtKB-KW"/>
</dbReference>
<dbReference type="Proteomes" id="UP000595140">
    <property type="component" value="Unassembled WGS sequence"/>
</dbReference>
<keyword evidence="1" id="KW-0862">Zinc</keyword>
<dbReference type="SUPFAM" id="SSF56672">
    <property type="entry name" value="DNA/RNA polymerases"/>
    <property type="match status" value="1"/>
</dbReference>
<dbReference type="InterPro" id="IPR001878">
    <property type="entry name" value="Znf_CCHC"/>
</dbReference>
<dbReference type="GO" id="GO:0003676">
    <property type="term" value="F:nucleic acid binding"/>
    <property type="evidence" value="ECO:0007669"/>
    <property type="project" value="InterPro"/>
</dbReference>
<dbReference type="Gene3D" id="4.10.60.10">
    <property type="entry name" value="Zinc finger, CCHC-type"/>
    <property type="match status" value="1"/>
</dbReference>
<dbReference type="OrthoDB" id="1934635at2759"/>
<feature type="domain" description="CCHC-type" evidence="3">
    <location>
        <begin position="354"/>
        <end position="370"/>
    </location>
</feature>
<protein>
    <recommendedName>
        <fullName evidence="3">CCHC-type domain-containing protein</fullName>
    </recommendedName>
</protein>
<dbReference type="InterPro" id="IPR036875">
    <property type="entry name" value="Znf_CCHC_sf"/>
</dbReference>
<evidence type="ECO:0000313" key="4">
    <source>
        <dbReference type="EMBL" id="VFQ82763.1"/>
    </source>
</evidence>
<keyword evidence="1" id="KW-0479">Metal-binding</keyword>
<evidence type="ECO:0000259" key="3">
    <source>
        <dbReference type="PROSITE" id="PS50158"/>
    </source>
</evidence>
<evidence type="ECO:0000256" key="1">
    <source>
        <dbReference type="PROSITE-ProRule" id="PRU00047"/>
    </source>
</evidence>
<proteinExistence type="predicted"/>
<feature type="compositionally biased region" description="Basic and acidic residues" evidence="2">
    <location>
        <begin position="218"/>
        <end position="228"/>
    </location>
</feature>
<keyword evidence="5" id="KW-1185">Reference proteome</keyword>
<sequence>MLISKIPTPEEIKEAVWSLNPNSAPGPDGFNGFFFRACWDIIKEDVISATQEFFIGIPIPKCYGSTFITLIPKKDNSKCFGDYRPISLSTFMSKINTRILADRLQAILPKIISSKRTGFQKGKGVDEQILLVEEMVHKLDSNIRGRNLLISHLAFADDIIIFSNGGTNNLLKLKNLLRTYLNASAADHGTHTAPDGARFGGSDHEESDHGSRSSFENPYHREPRGRDFRVRDDYHGGLGFTMEIPSFSGTLQADDFIDWLNKVDRIFEYKDVPNRDKVKLVAIKLHGRASALWEQMRRSREKMGKPKINDWALAVEKQQNRKLVTNNHPARPQEPRRTTQGVQGTQGASSSTIKCYHCGEPGHRANECKKPALQKSKSLFVEENIVVDDDEVEEFGGPVHNDYAEDDVLYGDGRENLVMRKSLLAPKDDSKDDWLRTNIFHTTYTIGGKPPERLSRATLLSR</sequence>
<dbReference type="InterPro" id="IPR043502">
    <property type="entry name" value="DNA/RNA_pol_sf"/>
</dbReference>
<keyword evidence="1" id="KW-0863">Zinc-finger</keyword>
<dbReference type="PANTHER" id="PTHR46890">
    <property type="entry name" value="NON-LTR RETROLELEMENT REVERSE TRANSCRIPTASE-LIKE PROTEIN-RELATED"/>
    <property type="match status" value="1"/>
</dbReference>
<dbReference type="Pfam" id="PF00098">
    <property type="entry name" value="zf-CCHC"/>
    <property type="match status" value="1"/>
</dbReference>
<organism evidence="4 5">
    <name type="scientific">Cuscuta campestris</name>
    <dbReference type="NCBI Taxonomy" id="132261"/>
    <lineage>
        <taxon>Eukaryota</taxon>
        <taxon>Viridiplantae</taxon>
        <taxon>Streptophyta</taxon>
        <taxon>Embryophyta</taxon>
        <taxon>Tracheophyta</taxon>
        <taxon>Spermatophyta</taxon>
        <taxon>Magnoliopsida</taxon>
        <taxon>eudicotyledons</taxon>
        <taxon>Gunneridae</taxon>
        <taxon>Pentapetalae</taxon>
        <taxon>asterids</taxon>
        <taxon>lamiids</taxon>
        <taxon>Solanales</taxon>
        <taxon>Convolvulaceae</taxon>
        <taxon>Cuscuteae</taxon>
        <taxon>Cuscuta</taxon>
        <taxon>Cuscuta subgen. Grammica</taxon>
        <taxon>Cuscuta sect. Cleistogrammica</taxon>
    </lineage>
</organism>
<gene>
    <name evidence="4" type="ORF">CCAM_LOCUS24539</name>
</gene>
<dbReference type="SMART" id="SM00343">
    <property type="entry name" value="ZnF_C2HC"/>
    <property type="match status" value="1"/>
</dbReference>
<feature type="region of interest" description="Disordered" evidence="2">
    <location>
        <begin position="191"/>
        <end position="228"/>
    </location>
</feature>
<dbReference type="InterPro" id="IPR052343">
    <property type="entry name" value="Retrotransposon-Effector_Assoc"/>
</dbReference>
<evidence type="ECO:0000313" key="5">
    <source>
        <dbReference type="Proteomes" id="UP000595140"/>
    </source>
</evidence>
<reference evidence="4 5" key="1">
    <citation type="submission" date="2018-04" db="EMBL/GenBank/DDBJ databases">
        <authorList>
            <person name="Vogel A."/>
        </authorList>
    </citation>
    <scope>NUCLEOTIDE SEQUENCE [LARGE SCALE GENOMIC DNA]</scope>
</reference>
<dbReference type="EMBL" id="OOIL02002424">
    <property type="protein sequence ID" value="VFQ82763.1"/>
    <property type="molecule type" value="Genomic_DNA"/>
</dbReference>
<feature type="region of interest" description="Disordered" evidence="2">
    <location>
        <begin position="326"/>
        <end position="351"/>
    </location>
</feature>
<evidence type="ECO:0000256" key="2">
    <source>
        <dbReference type="SAM" id="MobiDB-lite"/>
    </source>
</evidence>
<dbReference type="SUPFAM" id="SSF57756">
    <property type="entry name" value="Retrovirus zinc finger-like domains"/>
    <property type="match status" value="1"/>
</dbReference>
<accession>A0A484M1X0</accession>
<feature type="compositionally biased region" description="Polar residues" evidence="2">
    <location>
        <begin position="338"/>
        <end position="351"/>
    </location>
</feature>
<dbReference type="PANTHER" id="PTHR46890:SF28">
    <property type="entry name" value="REVERSE TRANSCRIPTASE DOMAIN-CONTAINING PROTEIN"/>
    <property type="match status" value="1"/>
</dbReference>
<name>A0A484M1X0_9ASTE</name>